<comment type="caution">
    <text evidence="8">The sequence shown here is derived from an EMBL/GenBank/DDBJ whole genome shotgun (WGS) entry which is preliminary data.</text>
</comment>
<dbReference type="SMART" id="SM00980">
    <property type="entry name" value="THAP"/>
    <property type="match status" value="1"/>
</dbReference>
<dbReference type="SMART" id="SM00692">
    <property type="entry name" value="DM3"/>
    <property type="match status" value="1"/>
</dbReference>
<protein>
    <submittedName>
        <fullName evidence="8">Putative THAP domain-containing protein 7-like</fullName>
    </submittedName>
</protein>
<evidence type="ECO:0000256" key="4">
    <source>
        <dbReference type="ARBA" id="ARBA00023125"/>
    </source>
</evidence>
<reference evidence="8 9" key="1">
    <citation type="journal article" date="2017" name="PLoS Biol.">
        <title>The sea cucumber genome provides insights into morphological evolution and visceral regeneration.</title>
        <authorList>
            <person name="Zhang X."/>
            <person name="Sun L."/>
            <person name="Yuan J."/>
            <person name="Sun Y."/>
            <person name="Gao Y."/>
            <person name="Zhang L."/>
            <person name="Li S."/>
            <person name="Dai H."/>
            <person name="Hamel J.F."/>
            <person name="Liu C."/>
            <person name="Yu Y."/>
            <person name="Liu S."/>
            <person name="Lin W."/>
            <person name="Guo K."/>
            <person name="Jin S."/>
            <person name="Xu P."/>
            <person name="Storey K.B."/>
            <person name="Huan P."/>
            <person name="Zhang T."/>
            <person name="Zhou Y."/>
            <person name="Zhang J."/>
            <person name="Lin C."/>
            <person name="Li X."/>
            <person name="Xing L."/>
            <person name="Huo D."/>
            <person name="Sun M."/>
            <person name="Wang L."/>
            <person name="Mercier A."/>
            <person name="Li F."/>
            <person name="Yang H."/>
            <person name="Xiang J."/>
        </authorList>
    </citation>
    <scope>NUCLEOTIDE SEQUENCE [LARGE SCALE GENOMIC DNA]</scope>
    <source>
        <strain evidence="8">Shaxun</strain>
        <tissue evidence="8">Muscle</tissue>
    </source>
</reference>
<dbReference type="InterPro" id="IPR006612">
    <property type="entry name" value="THAP_Znf"/>
</dbReference>
<keyword evidence="2 5" id="KW-0863">Zinc-finger</keyword>
<keyword evidence="4 5" id="KW-0238">DNA-binding</keyword>
<keyword evidence="9" id="KW-1185">Reference proteome</keyword>
<evidence type="ECO:0000259" key="7">
    <source>
        <dbReference type="PROSITE" id="PS50950"/>
    </source>
</evidence>
<organism evidence="8 9">
    <name type="scientific">Stichopus japonicus</name>
    <name type="common">Sea cucumber</name>
    <dbReference type="NCBI Taxonomy" id="307972"/>
    <lineage>
        <taxon>Eukaryota</taxon>
        <taxon>Metazoa</taxon>
        <taxon>Echinodermata</taxon>
        <taxon>Eleutherozoa</taxon>
        <taxon>Echinozoa</taxon>
        <taxon>Holothuroidea</taxon>
        <taxon>Aspidochirotacea</taxon>
        <taxon>Aspidochirotida</taxon>
        <taxon>Stichopodidae</taxon>
        <taxon>Apostichopus</taxon>
    </lineage>
</organism>
<dbReference type="AlphaFoldDB" id="A0A2G8KJN3"/>
<dbReference type="Gene3D" id="6.20.210.20">
    <property type="entry name" value="THAP domain"/>
    <property type="match status" value="1"/>
</dbReference>
<accession>A0A2G8KJN3</accession>
<dbReference type="PROSITE" id="PS50950">
    <property type="entry name" value="ZF_THAP"/>
    <property type="match status" value="1"/>
</dbReference>
<evidence type="ECO:0000256" key="5">
    <source>
        <dbReference type="PROSITE-ProRule" id="PRU00309"/>
    </source>
</evidence>
<feature type="compositionally biased region" description="Basic residues" evidence="6">
    <location>
        <begin position="292"/>
        <end position="315"/>
    </location>
</feature>
<dbReference type="GO" id="GO:0006357">
    <property type="term" value="P:regulation of transcription by RNA polymerase II"/>
    <property type="evidence" value="ECO:0007669"/>
    <property type="project" value="TreeGrafter"/>
</dbReference>
<dbReference type="PANTHER" id="PTHR46600">
    <property type="entry name" value="THAP DOMAIN-CONTAINING"/>
    <property type="match status" value="1"/>
</dbReference>
<feature type="region of interest" description="Disordered" evidence="6">
    <location>
        <begin position="178"/>
        <end position="207"/>
    </location>
</feature>
<feature type="domain" description="THAP-type" evidence="7">
    <location>
        <begin position="1"/>
        <end position="104"/>
    </location>
</feature>
<dbReference type="GO" id="GO:0003700">
    <property type="term" value="F:DNA-binding transcription factor activity"/>
    <property type="evidence" value="ECO:0007669"/>
    <property type="project" value="TreeGrafter"/>
</dbReference>
<dbReference type="InterPro" id="IPR026516">
    <property type="entry name" value="THAP1/10"/>
</dbReference>
<dbReference type="GO" id="GO:0008270">
    <property type="term" value="F:zinc ion binding"/>
    <property type="evidence" value="ECO:0007669"/>
    <property type="project" value="UniProtKB-KW"/>
</dbReference>
<evidence type="ECO:0000256" key="3">
    <source>
        <dbReference type="ARBA" id="ARBA00022833"/>
    </source>
</evidence>
<dbReference type="EMBL" id="MRZV01000537">
    <property type="protein sequence ID" value="PIK48170.1"/>
    <property type="molecule type" value="Genomic_DNA"/>
</dbReference>
<dbReference type="GO" id="GO:0005634">
    <property type="term" value="C:nucleus"/>
    <property type="evidence" value="ECO:0007669"/>
    <property type="project" value="TreeGrafter"/>
</dbReference>
<evidence type="ECO:0000256" key="1">
    <source>
        <dbReference type="ARBA" id="ARBA00022723"/>
    </source>
</evidence>
<feature type="region of interest" description="Disordered" evidence="6">
    <location>
        <begin position="282"/>
        <end position="315"/>
    </location>
</feature>
<dbReference type="InterPro" id="IPR038441">
    <property type="entry name" value="THAP_Znf_sf"/>
</dbReference>
<keyword evidence="3" id="KW-0862">Zinc</keyword>
<dbReference type="OrthoDB" id="5988927at2759"/>
<dbReference type="Pfam" id="PF05485">
    <property type="entry name" value="THAP"/>
    <property type="match status" value="1"/>
</dbReference>
<proteinExistence type="predicted"/>
<evidence type="ECO:0000256" key="2">
    <source>
        <dbReference type="ARBA" id="ARBA00022771"/>
    </source>
</evidence>
<dbReference type="STRING" id="307972.A0A2G8KJN3"/>
<gene>
    <name evidence="8" type="ORF">BSL78_14962</name>
</gene>
<dbReference type="GO" id="GO:0000978">
    <property type="term" value="F:RNA polymerase II cis-regulatory region sequence-specific DNA binding"/>
    <property type="evidence" value="ECO:0007669"/>
    <property type="project" value="TreeGrafter"/>
</dbReference>
<dbReference type="SUPFAM" id="SSF57716">
    <property type="entry name" value="Glucocorticoid receptor-like (DNA-binding domain)"/>
    <property type="match status" value="1"/>
</dbReference>
<evidence type="ECO:0000313" key="8">
    <source>
        <dbReference type="EMBL" id="PIK48170.1"/>
    </source>
</evidence>
<evidence type="ECO:0000256" key="6">
    <source>
        <dbReference type="SAM" id="MobiDB-lite"/>
    </source>
</evidence>
<name>A0A2G8KJN3_STIJA</name>
<keyword evidence="1" id="KW-0479">Metal-binding</keyword>
<evidence type="ECO:0000313" key="9">
    <source>
        <dbReference type="Proteomes" id="UP000230750"/>
    </source>
</evidence>
<sequence>MPLNCIVGGCTTTWSSSNKHISFFRFPSPKTDSERYRIWLRFVQRTRSDFEGPGISHGEGSRLCSLHFLESDCEDSYILKKRLLPSQNERLLPTLKKNAVPTLLPRKGRLKKNKRWKVVLKPSSDFEECDGGPIIVENASGAVEQLVSFALSRRLSENNVETSTPGDRGAAEQLVNLTNSRGGPEDAEPETASKIPAVDGSDTTGKSTMSEDDVRFYLDALMTRYQENGTSVRTKIWNKSVGTQTTFECKETKNAWTQYEMIQETDRGKSTHLNDLVQRLLERKQADQRQKALQKRRRKRENQRKKRLQKRKAKS</sequence>
<dbReference type="Proteomes" id="UP000230750">
    <property type="component" value="Unassembled WGS sequence"/>
</dbReference>
<dbReference type="PANTHER" id="PTHR46600:SF7">
    <property type="entry name" value="SI:DKEY-228B2.6-RELATED"/>
    <property type="match status" value="1"/>
</dbReference>